<keyword evidence="2" id="KW-0645">Protease</keyword>
<dbReference type="Gramene" id="Kaladp0012s0019.1.v1.1">
    <property type="protein sequence ID" value="Kaladp0012s0019.1.v1.1"/>
    <property type="gene ID" value="Kaladp0012s0019.v1.1"/>
</dbReference>
<dbReference type="InterPro" id="IPR025661">
    <property type="entry name" value="Pept_asp_AS"/>
</dbReference>
<dbReference type="InterPro" id="IPR000668">
    <property type="entry name" value="Peptidase_C1A_C"/>
</dbReference>
<reference evidence="9" key="1">
    <citation type="submission" date="2021-01" db="UniProtKB">
        <authorList>
            <consortium name="EnsemblPlants"/>
        </authorList>
    </citation>
    <scope>IDENTIFICATION</scope>
</reference>
<sequence length="320" mass="35595">MVKMHEEWMIEYNRVYESPKEKESRFKIFKKNVERINAHNQVEEREYDMGVNKFTDMTIEEVKAKYTGLATARCPDGSHARVPHSRNGFNLKATKLNEEVPQSVDWRKKGAVTGVKDQGLCRSSWAFAVVAAVEGLNELNGTSGELVSLSEQELVDCDNYDSGCGGGYLDTAYLWITENNGLNTEEAYPYRGEDGPCDMNTSSHAAATISGYLRVLPRSDEKALEQIVAIQPVTVGISVSEDFTNYLEGVFTGNCTSDDLDHAVTIVGYENVEGGTSYWIVKNSWGESWGDEGYIKMAKDIAEPEGLCGLAMDAWYPILD</sequence>
<dbReference type="InterPro" id="IPR039417">
    <property type="entry name" value="Peptidase_C1A_papain-like"/>
</dbReference>
<keyword evidence="5" id="KW-0788">Thiol protease</keyword>
<dbReference type="PANTHER" id="PTHR12411">
    <property type="entry name" value="CYSTEINE PROTEASE FAMILY C1-RELATED"/>
    <property type="match status" value="1"/>
</dbReference>
<evidence type="ECO:0000256" key="1">
    <source>
        <dbReference type="ARBA" id="ARBA00008455"/>
    </source>
</evidence>
<evidence type="ECO:0000256" key="4">
    <source>
        <dbReference type="ARBA" id="ARBA00022801"/>
    </source>
</evidence>
<evidence type="ECO:0000313" key="9">
    <source>
        <dbReference type="EnsemblPlants" id="Kaladp0012s0019.1.v1.1"/>
    </source>
</evidence>
<dbReference type="InterPro" id="IPR013128">
    <property type="entry name" value="Peptidase_C1A"/>
</dbReference>
<dbReference type="Pfam" id="PF08246">
    <property type="entry name" value="Inhibitor_I29"/>
    <property type="match status" value="1"/>
</dbReference>
<dbReference type="OMA" id="WITENNG"/>
<evidence type="ECO:0000256" key="2">
    <source>
        <dbReference type="ARBA" id="ARBA00022670"/>
    </source>
</evidence>
<dbReference type="SMART" id="SM00848">
    <property type="entry name" value="Inhibitor_I29"/>
    <property type="match status" value="1"/>
</dbReference>
<dbReference type="FunFam" id="3.90.70.10:FF:000067">
    <property type="entry name" value="Senescence-specific cysteine protease"/>
    <property type="match status" value="1"/>
</dbReference>
<evidence type="ECO:0000256" key="3">
    <source>
        <dbReference type="ARBA" id="ARBA00022729"/>
    </source>
</evidence>
<name>A0A7N0SY76_KALFE</name>
<keyword evidence="3" id="KW-0732">Signal</keyword>
<evidence type="ECO:0000256" key="6">
    <source>
        <dbReference type="ARBA" id="ARBA00023157"/>
    </source>
</evidence>
<dbReference type="AlphaFoldDB" id="A0A7N0SY76"/>
<dbReference type="PRINTS" id="PR00705">
    <property type="entry name" value="PAPAIN"/>
</dbReference>
<evidence type="ECO:0000259" key="7">
    <source>
        <dbReference type="SMART" id="SM00645"/>
    </source>
</evidence>
<evidence type="ECO:0000259" key="8">
    <source>
        <dbReference type="SMART" id="SM00848"/>
    </source>
</evidence>
<comment type="similarity">
    <text evidence="1">Belongs to the peptidase C1 family.</text>
</comment>
<dbReference type="InterPro" id="IPR038765">
    <property type="entry name" value="Papain-like_cys_pep_sf"/>
</dbReference>
<protein>
    <submittedName>
        <fullName evidence="9">Uncharacterized protein</fullName>
    </submittedName>
</protein>
<dbReference type="GO" id="GO:0006508">
    <property type="term" value="P:proteolysis"/>
    <property type="evidence" value="ECO:0007669"/>
    <property type="project" value="UniProtKB-KW"/>
</dbReference>
<evidence type="ECO:0000313" key="10">
    <source>
        <dbReference type="Proteomes" id="UP000594263"/>
    </source>
</evidence>
<keyword evidence="10" id="KW-1185">Reference proteome</keyword>
<feature type="domain" description="Cathepsin propeptide inhibitor" evidence="8">
    <location>
        <begin position="5"/>
        <end position="62"/>
    </location>
</feature>
<organism evidence="9 10">
    <name type="scientific">Kalanchoe fedtschenkoi</name>
    <name type="common">Lavender scallops</name>
    <name type="synonym">South American air plant</name>
    <dbReference type="NCBI Taxonomy" id="63787"/>
    <lineage>
        <taxon>Eukaryota</taxon>
        <taxon>Viridiplantae</taxon>
        <taxon>Streptophyta</taxon>
        <taxon>Embryophyta</taxon>
        <taxon>Tracheophyta</taxon>
        <taxon>Spermatophyta</taxon>
        <taxon>Magnoliopsida</taxon>
        <taxon>eudicotyledons</taxon>
        <taxon>Gunneridae</taxon>
        <taxon>Pentapetalae</taxon>
        <taxon>Saxifragales</taxon>
        <taxon>Crassulaceae</taxon>
        <taxon>Kalanchoe</taxon>
    </lineage>
</organism>
<dbReference type="PROSITE" id="PS00640">
    <property type="entry name" value="THIOL_PROTEASE_ASN"/>
    <property type="match status" value="1"/>
</dbReference>
<dbReference type="SMART" id="SM00645">
    <property type="entry name" value="Pept_C1"/>
    <property type="match status" value="1"/>
</dbReference>
<dbReference type="SUPFAM" id="SSF54001">
    <property type="entry name" value="Cysteine proteinases"/>
    <property type="match status" value="1"/>
</dbReference>
<dbReference type="InterPro" id="IPR013201">
    <property type="entry name" value="Prot_inhib_I29"/>
</dbReference>
<dbReference type="EnsemblPlants" id="Kaladp0012s0019.1.v1.1">
    <property type="protein sequence ID" value="Kaladp0012s0019.1.v1.1"/>
    <property type="gene ID" value="Kaladp0012s0019.v1.1"/>
</dbReference>
<accession>A0A7N0SY76</accession>
<dbReference type="GO" id="GO:0008234">
    <property type="term" value="F:cysteine-type peptidase activity"/>
    <property type="evidence" value="ECO:0007669"/>
    <property type="project" value="UniProtKB-KW"/>
</dbReference>
<feature type="domain" description="Peptidase C1A papain C-terminal" evidence="7">
    <location>
        <begin position="100"/>
        <end position="318"/>
    </location>
</feature>
<dbReference type="Pfam" id="PF00112">
    <property type="entry name" value="Peptidase_C1"/>
    <property type="match status" value="1"/>
</dbReference>
<keyword evidence="4" id="KW-0378">Hydrolase</keyword>
<evidence type="ECO:0000256" key="5">
    <source>
        <dbReference type="ARBA" id="ARBA00022807"/>
    </source>
</evidence>
<proteinExistence type="inferred from homology"/>
<dbReference type="CDD" id="cd02248">
    <property type="entry name" value="Peptidase_C1A"/>
    <property type="match status" value="1"/>
</dbReference>
<dbReference type="Proteomes" id="UP000594263">
    <property type="component" value="Unplaced"/>
</dbReference>
<keyword evidence="6" id="KW-1015">Disulfide bond</keyword>
<dbReference type="Gene3D" id="3.90.70.10">
    <property type="entry name" value="Cysteine proteinases"/>
    <property type="match status" value="1"/>
</dbReference>